<gene>
    <name evidence="3" type="ORF">CUMW_263830</name>
</gene>
<organism evidence="3 4">
    <name type="scientific">Citrus unshiu</name>
    <name type="common">Satsuma mandarin</name>
    <name type="synonym">Citrus nobilis var. unshiu</name>
    <dbReference type="NCBI Taxonomy" id="55188"/>
    <lineage>
        <taxon>Eukaryota</taxon>
        <taxon>Viridiplantae</taxon>
        <taxon>Streptophyta</taxon>
        <taxon>Embryophyta</taxon>
        <taxon>Tracheophyta</taxon>
        <taxon>Spermatophyta</taxon>
        <taxon>Magnoliopsida</taxon>
        <taxon>eudicotyledons</taxon>
        <taxon>Gunneridae</taxon>
        <taxon>Pentapetalae</taxon>
        <taxon>rosids</taxon>
        <taxon>malvids</taxon>
        <taxon>Sapindales</taxon>
        <taxon>Rutaceae</taxon>
        <taxon>Aurantioideae</taxon>
        <taxon>Citrus</taxon>
    </lineage>
</organism>
<evidence type="ECO:0000313" key="4">
    <source>
        <dbReference type="Proteomes" id="UP000236630"/>
    </source>
</evidence>
<keyword evidence="1" id="KW-0378">Hydrolase</keyword>
<evidence type="ECO:0000259" key="2">
    <source>
        <dbReference type="Pfam" id="PF01095"/>
    </source>
</evidence>
<comment type="caution">
    <text evidence="3">The sequence shown here is derived from an EMBL/GenBank/DDBJ whole genome shotgun (WGS) entry which is preliminary data.</text>
</comment>
<dbReference type="EMBL" id="BDQV01000873">
    <property type="protein sequence ID" value="GAY68400.1"/>
    <property type="molecule type" value="Genomic_DNA"/>
</dbReference>
<dbReference type="Proteomes" id="UP000236630">
    <property type="component" value="Unassembled WGS sequence"/>
</dbReference>
<evidence type="ECO:0000256" key="1">
    <source>
        <dbReference type="ARBA" id="ARBA00022801"/>
    </source>
</evidence>
<name>A0A2H5QUU6_CITUN</name>
<dbReference type="AlphaFoldDB" id="A0A2H5QUU6"/>
<dbReference type="GO" id="GO:0030599">
    <property type="term" value="F:pectinesterase activity"/>
    <property type="evidence" value="ECO:0007669"/>
    <property type="project" value="InterPro"/>
</dbReference>
<dbReference type="InterPro" id="IPR000070">
    <property type="entry name" value="Pectinesterase_cat"/>
</dbReference>
<sequence>MMVGDGIDATIISGNQNFMDGWTIFRSATFDLFPGLVWNVTGYAARIRVLLEDSGLLGMGWSVVECLH</sequence>
<accession>A0A2H5QUU6</accession>
<dbReference type="GO" id="GO:0042545">
    <property type="term" value="P:cell wall modification"/>
    <property type="evidence" value="ECO:0007669"/>
    <property type="project" value="InterPro"/>
</dbReference>
<feature type="domain" description="Pectinesterase catalytic" evidence="2">
    <location>
        <begin position="1"/>
        <end position="31"/>
    </location>
</feature>
<dbReference type="Pfam" id="PF01095">
    <property type="entry name" value="Pectinesterase"/>
    <property type="match status" value="1"/>
</dbReference>
<keyword evidence="4" id="KW-1185">Reference proteome</keyword>
<protein>
    <recommendedName>
        <fullName evidence="2">Pectinesterase catalytic domain-containing protein</fullName>
    </recommendedName>
</protein>
<proteinExistence type="predicted"/>
<reference evidence="3 4" key="1">
    <citation type="journal article" date="2017" name="Front. Genet.">
        <title>Draft sequencing of the heterozygous diploid genome of Satsuma (Citrus unshiu Marc.) using a hybrid assembly approach.</title>
        <authorList>
            <person name="Shimizu T."/>
            <person name="Tanizawa Y."/>
            <person name="Mochizuki T."/>
            <person name="Nagasaki H."/>
            <person name="Yoshioka T."/>
            <person name="Toyoda A."/>
            <person name="Fujiyama A."/>
            <person name="Kaminuma E."/>
            <person name="Nakamura Y."/>
        </authorList>
    </citation>
    <scope>NUCLEOTIDE SEQUENCE [LARGE SCALE GENOMIC DNA]</scope>
    <source>
        <strain evidence="4">cv. Miyagawa wase</strain>
    </source>
</reference>
<evidence type="ECO:0000313" key="3">
    <source>
        <dbReference type="EMBL" id="GAY68400.1"/>
    </source>
</evidence>